<comment type="function">
    <text evidence="5">Plays a role in cell envelope biogenesis, maintenance of cell envelope integrity and membrane homeostasis.</text>
</comment>
<evidence type="ECO:0000256" key="1">
    <source>
        <dbReference type="ARBA" id="ARBA00022475"/>
    </source>
</evidence>
<proteinExistence type="inferred from homology"/>
<organism evidence="6 7">
    <name type="scientific">Acinetobacter qingfengensis</name>
    <dbReference type="NCBI Taxonomy" id="1262585"/>
    <lineage>
        <taxon>Bacteria</taxon>
        <taxon>Pseudomonadati</taxon>
        <taxon>Pseudomonadota</taxon>
        <taxon>Gammaproteobacteria</taxon>
        <taxon>Moraxellales</taxon>
        <taxon>Moraxellaceae</taxon>
        <taxon>Acinetobacter</taxon>
    </lineage>
</organism>
<keyword evidence="2 5" id="KW-0812">Transmembrane</keyword>
<reference evidence="6 7" key="1">
    <citation type="submission" date="2016-09" db="EMBL/GenBank/DDBJ databases">
        <authorList>
            <person name="Capua I."/>
            <person name="De Benedictis P."/>
            <person name="Joannis T."/>
            <person name="Lombin L.H."/>
            <person name="Cattoli G."/>
        </authorList>
    </citation>
    <scope>NUCLEOTIDE SEQUENCE [LARGE SCALE GENOMIC DNA]</scope>
    <source>
        <strain evidence="6 7">ANC 4671</strain>
    </source>
</reference>
<evidence type="ECO:0000313" key="6">
    <source>
        <dbReference type="EMBL" id="OEY98043.1"/>
    </source>
</evidence>
<feature type="transmembrane region" description="Helical" evidence="5">
    <location>
        <begin position="97"/>
        <end position="119"/>
    </location>
</feature>
<dbReference type="OrthoDB" id="9788219at2"/>
<dbReference type="PANTHER" id="PTHR36917">
    <property type="entry name" value="INTRACELLULAR SEPTATION PROTEIN A-RELATED"/>
    <property type="match status" value="1"/>
</dbReference>
<name>A0A1E7RFG3_9GAMM</name>
<dbReference type="GO" id="GO:0005886">
    <property type="term" value="C:plasma membrane"/>
    <property type="evidence" value="ECO:0007669"/>
    <property type="project" value="UniProtKB-SubCell"/>
</dbReference>
<gene>
    <name evidence="5" type="primary">yciB</name>
    <name evidence="6" type="ORF">BJI46_00490</name>
</gene>
<feature type="transmembrane region" description="Helical" evidence="5">
    <location>
        <begin position="175"/>
        <end position="195"/>
    </location>
</feature>
<evidence type="ECO:0000256" key="4">
    <source>
        <dbReference type="ARBA" id="ARBA00023136"/>
    </source>
</evidence>
<feature type="transmembrane region" description="Helical" evidence="5">
    <location>
        <begin position="146"/>
        <end position="169"/>
    </location>
</feature>
<feature type="transmembrane region" description="Helical" evidence="5">
    <location>
        <begin position="74"/>
        <end position="91"/>
    </location>
</feature>
<comment type="similarity">
    <text evidence="5">Belongs to the YciB family.</text>
</comment>
<dbReference type="PANTHER" id="PTHR36917:SF1">
    <property type="entry name" value="INNER MEMBRANE-SPANNING PROTEIN YCIB"/>
    <property type="match status" value="1"/>
</dbReference>
<evidence type="ECO:0000256" key="3">
    <source>
        <dbReference type="ARBA" id="ARBA00022989"/>
    </source>
</evidence>
<evidence type="ECO:0000256" key="2">
    <source>
        <dbReference type="ARBA" id="ARBA00022692"/>
    </source>
</evidence>
<dbReference type="Pfam" id="PF04279">
    <property type="entry name" value="IspA"/>
    <property type="match status" value="1"/>
</dbReference>
<accession>A0A1E7RFG3</accession>
<protein>
    <recommendedName>
        <fullName evidence="5">Inner membrane-spanning protein YciB</fullName>
    </recommendedName>
</protein>
<evidence type="ECO:0000313" key="7">
    <source>
        <dbReference type="Proteomes" id="UP000185895"/>
    </source>
</evidence>
<evidence type="ECO:0000256" key="5">
    <source>
        <dbReference type="HAMAP-Rule" id="MF_00189"/>
    </source>
</evidence>
<dbReference type="AlphaFoldDB" id="A0A1E7RFG3"/>
<dbReference type="HAMAP" id="MF_00189">
    <property type="entry name" value="YciB"/>
    <property type="match status" value="1"/>
</dbReference>
<dbReference type="STRING" id="1262585.BJI46_00490"/>
<feature type="transmembrane region" description="Helical" evidence="5">
    <location>
        <begin position="44"/>
        <end position="65"/>
    </location>
</feature>
<keyword evidence="1 5" id="KW-1003">Cell membrane</keyword>
<comment type="caution">
    <text evidence="6">The sequence shown here is derived from an EMBL/GenBank/DDBJ whole genome shotgun (WGS) entry which is preliminary data.</text>
</comment>
<comment type="subcellular location">
    <subcellularLocation>
        <location evidence="5">Cell inner membrane</location>
        <topology evidence="5">Multi-pass membrane protein</topology>
    </subcellularLocation>
</comment>
<dbReference type="Proteomes" id="UP000185895">
    <property type="component" value="Unassembled WGS sequence"/>
</dbReference>
<keyword evidence="7" id="KW-1185">Reference proteome</keyword>
<sequence>MKALLDYLPLIIFFYFYKTTDPKDNHHPLLQLVGSDGNTDQNNILVATCALLIATLIVYGCLFIFQKFKLEKQQWFIVASTIIFGGLTLAFSDIDYIKYKAILLNLGFGLAFLLSPLFGKEKIPLIQRMFSPFMELSRSGWKKLNYAWVGLFVVMAGLHTFFAFIFMNGKYWGEFTAFGDMIVMFSFIIIQLVILRKHFKTPEN</sequence>
<keyword evidence="5" id="KW-0997">Cell inner membrane</keyword>
<keyword evidence="4 5" id="KW-0472">Membrane</keyword>
<dbReference type="EMBL" id="MKKK01000001">
    <property type="protein sequence ID" value="OEY98043.1"/>
    <property type="molecule type" value="Genomic_DNA"/>
</dbReference>
<dbReference type="InterPro" id="IPR006008">
    <property type="entry name" value="YciB"/>
</dbReference>
<keyword evidence="3 5" id="KW-1133">Transmembrane helix</keyword>
<dbReference type="RefSeq" id="WP_070068424.1">
    <property type="nucleotide sequence ID" value="NZ_MKKK01000001.1"/>
</dbReference>